<dbReference type="InterPro" id="IPR025589">
    <property type="entry name" value="Toprim_C_rpt"/>
</dbReference>
<keyword evidence="5" id="KW-0460">Magnesium</keyword>
<comment type="similarity">
    <text evidence="2">Belongs to the type IA topoisomerase family.</text>
</comment>
<dbReference type="OrthoDB" id="9803554at2"/>
<evidence type="ECO:0000256" key="10">
    <source>
        <dbReference type="ARBA" id="ARBA00031985"/>
    </source>
</evidence>
<evidence type="ECO:0000256" key="4">
    <source>
        <dbReference type="ARBA" id="ARBA00022723"/>
    </source>
</evidence>
<dbReference type="Gene3D" id="1.10.290.10">
    <property type="entry name" value="Topoisomerase I, domain 4"/>
    <property type="match status" value="1"/>
</dbReference>
<dbReference type="InterPro" id="IPR006171">
    <property type="entry name" value="TOPRIM_dom"/>
</dbReference>
<dbReference type="PROSITE" id="PS52039">
    <property type="entry name" value="TOPO_IA_2"/>
    <property type="match status" value="1"/>
</dbReference>
<dbReference type="GO" id="GO:0003917">
    <property type="term" value="F:DNA topoisomerase type I (single strand cut, ATP-independent) activity"/>
    <property type="evidence" value="ECO:0007669"/>
    <property type="project" value="UniProtKB-EC"/>
</dbReference>
<evidence type="ECO:0000256" key="3">
    <source>
        <dbReference type="ARBA" id="ARBA00012891"/>
    </source>
</evidence>
<keyword evidence="6" id="KW-0799">Topoisomerase</keyword>
<protein>
    <recommendedName>
        <fullName evidence="3">DNA topoisomerase</fullName>
        <ecNumber evidence="3">5.6.2.1</ecNumber>
    </recommendedName>
    <alternativeName>
        <fullName evidence="12">Omega-protein</fullName>
    </alternativeName>
    <alternativeName>
        <fullName evidence="11">Relaxing enzyme</fullName>
    </alternativeName>
    <alternativeName>
        <fullName evidence="9">Swivelase</fullName>
    </alternativeName>
    <alternativeName>
        <fullName evidence="10">Untwisting enzyme</fullName>
    </alternativeName>
</protein>
<dbReference type="GO" id="GO:0006281">
    <property type="term" value="P:DNA repair"/>
    <property type="evidence" value="ECO:0007669"/>
    <property type="project" value="TreeGrafter"/>
</dbReference>
<evidence type="ECO:0000256" key="1">
    <source>
        <dbReference type="ARBA" id="ARBA00000213"/>
    </source>
</evidence>
<sequence>MTILIIAEKPNQVKKYVEALGNSFNNKDGYIELESELFDKKVIVTWCVGHLIQLAHMEDYDSNLKQWSKDTLPFIPEDFIFKVSDYGSKQFKIIKELCENLNSDSEIIIATDPDREGEAIARYVLNKIPCTKNLKLKRLWANTQEPEGLKLAFKNLKDADDTYRFYLEAEARSIADWLVGMNFTRYVTLEMKQLGIDEGVFSVGRVQTPTLYMVYKRNNEIKNFESKTYYEMVAKDKENENAVFKSEHKFDSIDEFEQFLNENNLNCECEGEIKEISISEKRKVAPNLFKLGGIQKVANQKWGYTLDKTLSIVQSLYDKGYLSYPRTDCSLITHSEFEYLKDNFSSYCKLLNIEIEQKNIEPRTQYVNDSKVLEHYAIIPTKQIPENDVYNNFSDDEKKIYDEVVKRTMLMFMEDYIYSETKIVLCIENVEFKLTGNVAKEQGWKLLDSENKNSKEKLLPNYKENEKLSLNLVPKELNTKPPKYLTEATLGGEGGLMENCSKFIENEELKGNLKEVHGIGTPATRSSIVKSLIDRGYLETKKKHLMITPKGTLLCSALENTNLVSVEMTANWESTLKDISEKGHRIRQNEFIDSIKQYIKQMINSDNKLLKLESNDKNIEKAIEQSTICNCPKCSNGRIKKLLSKNKKLFYACSNKDCDFIIFGMISNKNITPQIVKEIIEKGKTKTIKGFTSKAGKKFNAKLKLTEKGVEFDFNKKK</sequence>
<dbReference type="KEGG" id="sep:SE_1482"/>
<evidence type="ECO:0000313" key="16">
    <source>
        <dbReference type="Proteomes" id="UP000001411"/>
    </source>
</evidence>
<dbReference type="EMBL" id="AE015929">
    <property type="protein sequence ID" value="AAO05081.1"/>
    <property type="molecule type" value="Genomic_DNA"/>
</dbReference>
<dbReference type="AlphaFoldDB" id="A0A0H2VH82"/>
<dbReference type="PRINTS" id="PR00417">
    <property type="entry name" value="PRTPISMRASEI"/>
</dbReference>
<accession>A0A0H2VH82</accession>
<dbReference type="HOGENOM" id="CLU_002929_5_2_9"/>
<dbReference type="Gene3D" id="2.70.20.10">
    <property type="entry name" value="Topoisomerase I, domain 3"/>
    <property type="match status" value="1"/>
</dbReference>
<dbReference type="InterPro" id="IPR034144">
    <property type="entry name" value="TOPRIM_TopoIII"/>
</dbReference>
<dbReference type="InterPro" id="IPR013825">
    <property type="entry name" value="Topo_IA_cen_sub2"/>
</dbReference>
<dbReference type="InterPro" id="IPR013824">
    <property type="entry name" value="Topo_IA_cen_sub1"/>
</dbReference>
<dbReference type="InterPro" id="IPR023406">
    <property type="entry name" value="Topo_IA_AS"/>
</dbReference>
<dbReference type="InterPro" id="IPR023405">
    <property type="entry name" value="Topo_IA_core_domain"/>
</dbReference>
<evidence type="ECO:0000256" key="6">
    <source>
        <dbReference type="ARBA" id="ARBA00023029"/>
    </source>
</evidence>
<dbReference type="EC" id="5.6.2.1" evidence="3"/>
<dbReference type="PANTHER" id="PTHR11390">
    <property type="entry name" value="PROKARYOTIC DNA TOPOISOMERASE"/>
    <property type="match status" value="1"/>
</dbReference>
<keyword evidence="4" id="KW-0479">Metal-binding</keyword>
<dbReference type="PROSITE" id="PS50880">
    <property type="entry name" value="TOPRIM"/>
    <property type="match status" value="1"/>
</dbReference>
<dbReference type="NCBIfam" id="TIGR01056">
    <property type="entry name" value="topB"/>
    <property type="match status" value="1"/>
</dbReference>
<dbReference type="GO" id="GO:0043597">
    <property type="term" value="C:cytoplasmic replication fork"/>
    <property type="evidence" value="ECO:0007669"/>
    <property type="project" value="TreeGrafter"/>
</dbReference>
<dbReference type="SMART" id="SM00493">
    <property type="entry name" value="TOPRIM"/>
    <property type="match status" value="1"/>
</dbReference>
<evidence type="ECO:0000313" key="15">
    <source>
        <dbReference type="EMBL" id="AAO05081.1"/>
    </source>
</evidence>
<evidence type="ECO:0000256" key="9">
    <source>
        <dbReference type="ARBA" id="ARBA00030003"/>
    </source>
</evidence>
<dbReference type="Gene3D" id="3.40.50.140">
    <property type="match status" value="1"/>
</dbReference>
<dbReference type="InterPro" id="IPR005738">
    <property type="entry name" value="TopoIII"/>
</dbReference>
<evidence type="ECO:0000256" key="11">
    <source>
        <dbReference type="ARBA" id="ARBA00032235"/>
    </source>
</evidence>
<dbReference type="CDD" id="cd03362">
    <property type="entry name" value="TOPRIM_TopoIA_TopoIII"/>
    <property type="match status" value="1"/>
</dbReference>
<feature type="domain" description="Topo IA-type catalytic" evidence="14">
    <location>
        <begin position="162"/>
        <end position="603"/>
    </location>
</feature>
<dbReference type="Pfam" id="PF01131">
    <property type="entry name" value="Topoisom_bac"/>
    <property type="match status" value="1"/>
</dbReference>
<dbReference type="CDD" id="cd00186">
    <property type="entry name" value="TOP1Ac"/>
    <property type="match status" value="1"/>
</dbReference>
<dbReference type="InterPro" id="IPR013826">
    <property type="entry name" value="Topo_IA_cen_sub3"/>
</dbReference>
<dbReference type="eggNOG" id="COG0550">
    <property type="taxonomic scope" value="Bacteria"/>
</dbReference>
<dbReference type="InterPro" id="IPR003601">
    <property type="entry name" value="Topo_IA_2"/>
</dbReference>
<evidence type="ECO:0000256" key="5">
    <source>
        <dbReference type="ARBA" id="ARBA00022842"/>
    </source>
</evidence>
<dbReference type="Pfam" id="PF13342">
    <property type="entry name" value="Toprim_Crpt"/>
    <property type="match status" value="1"/>
</dbReference>
<evidence type="ECO:0000256" key="8">
    <source>
        <dbReference type="ARBA" id="ARBA00023235"/>
    </source>
</evidence>
<dbReference type="GO" id="GO:0046872">
    <property type="term" value="F:metal ion binding"/>
    <property type="evidence" value="ECO:0007669"/>
    <property type="project" value="UniProtKB-KW"/>
</dbReference>
<evidence type="ECO:0000256" key="2">
    <source>
        <dbReference type="ARBA" id="ARBA00009446"/>
    </source>
</evidence>
<dbReference type="InterPro" id="IPR000380">
    <property type="entry name" value="Topo_IA"/>
</dbReference>
<keyword evidence="8 15" id="KW-0413">Isomerase</keyword>
<dbReference type="GO" id="GO:0006265">
    <property type="term" value="P:DNA topological change"/>
    <property type="evidence" value="ECO:0007669"/>
    <property type="project" value="InterPro"/>
</dbReference>
<gene>
    <name evidence="15" type="ordered locus">SE_1482</name>
</gene>
<evidence type="ECO:0000259" key="14">
    <source>
        <dbReference type="PROSITE" id="PS52039"/>
    </source>
</evidence>
<dbReference type="GO" id="GO:0003677">
    <property type="term" value="F:DNA binding"/>
    <property type="evidence" value="ECO:0007669"/>
    <property type="project" value="UniProtKB-KW"/>
</dbReference>
<dbReference type="GO" id="GO:0006310">
    <property type="term" value="P:DNA recombination"/>
    <property type="evidence" value="ECO:0007669"/>
    <property type="project" value="TreeGrafter"/>
</dbReference>
<name>A0A0H2VH82_STAES</name>
<organism evidence="15 16">
    <name type="scientific">Staphylococcus epidermidis (strain ATCC 12228 / FDA PCI 1200)</name>
    <dbReference type="NCBI Taxonomy" id="176280"/>
    <lineage>
        <taxon>Bacteria</taxon>
        <taxon>Bacillati</taxon>
        <taxon>Bacillota</taxon>
        <taxon>Bacilli</taxon>
        <taxon>Bacillales</taxon>
        <taxon>Staphylococcaceae</taxon>
        <taxon>Staphylococcus</taxon>
    </lineage>
</organism>
<comment type="catalytic activity">
    <reaction evidence="1">
        <text>ATP-independent breakage of single-stranded DNA, followed by passage and rejoining.</text>
        <dbReference type="EC" id="5.6.2.1"/>
    </reaction>
</comment>
<reference evidence="15 16" key="1">
    <citation type="journal article" date="2003" name="Mol. Microbiol.">
        <title>Genome-based analysis of virulence genes in a non-biofilm-forming Staphylococcus epidermidis strain (ATCC 12228).</title>
        <authorList>
            <person name="Zhang Y.Q."/>
            <person name="Ren S.X."/>
            <person name="Li H.L."/>
            <person name="Wang Y.X."/>
            <person name="Fu G."/>
            <person name="Yang J."/>
            <person name="Qin Z.Q."/>
            <person name="Miao Y.G."/>
            <person name="Wang W.Y."/>
            <person name="Chen R.S."/>
            <person name="Shen Y."/>
            <person name="Chen Z."/>
            <person name="Yuan Z.H."/>
            <person name="Zhao G.P."/>
            <person name="Qu D."/>
            <person name="Danchin A."/>
            <person name="Wen Y.M."/>
        </authorList>
    </citation>
    <scope>NUCLEOTIDE SEQUENCE [LARGE SCALE GENOMIC DNA]</scope>
    <source>
        <strain evidence="16">ATCC 12228 / FDA PCI 1200</strain>
    </source>
</reference>
<dbReference type="InterPro" id="IPR013497">
    <property type="entry name" value="Topo_IA_cen"/>
</dbReference>
<keyword evidence="7" id="KW-0238">DNA-binding</keyword>
<feature type="domain" description="Toprim" evidence="13">
    <location>
        <begin position="2"/>
        <end position="146"/>
    </location>
</feature>
<dbReference type="PATRIC" id="fig|176280.10.peg.1446"/>
<dbReference type="SMART" id="SM00437">
    <property type="entry name" value="TOP1Ac"/>
    <property type="match status" value="1"/>
</dbReference>
<evidence type="ECO:0000256" key="12">
    <source>
        <dbReference type="ARBA" id="ARBA00032877"/>
    </source>
</evidence>
<dbReference type="InterPro" id="IPR003602">
    <property type="entry name" value="Topo_IA_DNA-bd_dom"/>
</dbReference>
<proteinExistence type="inferred from homology"/>
<dbReference type="PANTHER" id="PTHR11390:SF21">
    <property type="entry name" value="DNA TOPOISOMERASE 3-ALPHA"/>
    <property type="match status" value="1"/>
</dbReference>
<dbReference type="PROSITE" id="PS00396">
    <property type="entry name" value="TOPO_IA_1"/>
    <property type="match status" value="1"/>
</dbReference>
<evidence type="ECO:0000256" key="7">
    <source>
        <dbReference type="ARBA" id="ARBA00023125"/>
    </source>
</evidence>
<dbReference type="Pfam" id="PF01751">
    <property type="entry name" value="Toprim"/>
    <property type="match status" value="1"/>
</dbReference>
<dbReference type="SUPFAM" id="SSF56712">
    <property type="entry name" value="Prokaryotic type I DNA topoisomerase"/>
    <property type="match status" value="1"/>
</dbReference>
<dbReference type="Proteomes" id="UP000001411">
    <property type="component" value="Chromosome"/>
</dbReference>
<dbReference type="RefSeq" id="WP_002484399.1">
    <property type="nucleotide sequence ID" value="NC_004461.1"/>
</dbReference>
<dbReference type="SMART" id="SM00436">
    <property type="entry name" value="TOP1Bc"/>
    <property type="match status" value="1"/>
</dbReference>
<dbReference type="Gene3D" id="1.10.460.10">
    <property type="entry name" value="Topoisomerase I, domain 2"/>
    <property type="match status" value="1"/>
</dbReference>
<evidence type="ECO:0000259" key="13">
    <source>
        <dbReference type="PROSITE" id="PS50880"/>
    </source>
</evidence>